<feature type="signal peptide" evidence="2">
    <location>
        <begin position="1"/>
        <end position="19"/>
    </location>
</feature>
<dbReference type="PROSITE" id="PS51352">
    <property type="entry name" value="THIOREDOXIN_2"/>
    <property type="match status" value="1"/>
</dbReference>
<name>A0A7W6P4U8_9SPHI</name>
<dbReference type="CDD" id="cd02966">
    <property type="entry name" value="TlpA_like_family"/>
    <property type="match status" value="1"/>
</dbReference>
<organism evidence="4 5">
    <name type="scientific">Pedobacter zeae</name>
    <dbReference type="NCBI Taxonomy" id="1737356"/>
    <lineage>
        <taxon>Bacteria</taxon>
        <taxon>Pseudomonadati</taxon>
        <taxon>Bacteroidota</taxon>
        <taxon>Sphingobacteriia</taxon>
        <taxon>Sphingobacteriales</taxon>
        <taxon>Sphingobacteriaceae</taxon>
        <taxon>Pedobacter</taxon>
    </lineage>
</organism>
<dbReference type="GO" id="GO:0016209">
    <property type="term" value="F:antioxidant activity"/>
    <property type="evidence" value="ECO:0007669"/>
    <property type="project" value="InterPro"/>
</dbReference>
<dbReference type="InterPro" id="IPR017937">
    <property type="entry name" value="Thioredoxin_CS"/>
</dbReference>
<dbReference type="PROSITE" id="PS00194">
    <property type="entry name" value="THIOREDOXIN_1"/>
    <property type="match status" value="1"/>
</dbReference>
<proteinExistence type="predicted"/>
<evidence type="ECO:0000256" key="2">
    <source>
        <dbReference type="SAM" id="SignalP"/>
    </source>
</evidence>
<evidence type="ECO:0000313" key="5">
    <source>
        <dbReference type="Proteomes" id="UP000532273"/>
    </source>
</evidence>
<protein>
    <submittedName>
        <fullName evidence="4">Thiol-disulfide isomerase/thioredoxin</fullName>
    </submittedName>
</protein>
<dbReference type="EMBL" id="JACIEF010000001">
    <property type="protein sequence ID" value="MBB4107377.1"/>
    <property type="molecule type" value="Genomic_DNA"/>
</dbReference>
<dbReference type="AlphaFoldDB" id="A0A7W6P4U8"/>
<dbReference type="Proteomes" id="UP000532273">
    <property type="component" value="Unassembled WGS sequence"/>
</dbReference>
<dbReference type="Pfam" id="PF00578">
    <property type="entry name" value="AhpC-TSA"/>
    <property type="match status" value="1"/>
</dbReference>
<dbReference type="GO" id="GO:0016491">
    <property type="term" value="F:oxidoreductase activity"/>
    <property type="evidence" value="ECO:0007669"/>
    <property type="project" value="InterPro"/>
</dbReference>
<dbReference type="GO" id="GO:0016853">
    <property type="term" value="F:isomerase activity"/>
    <property type="evidence" value="ECO:0007669"/>
    <property type="project" value="UniProtKB-KW"/>
</dbReference>
<dbReference type="PANTHER" id="PTHR42852:SF13">
    <property type="entry name" value="PROTEIN DIPZ"/>
    <property type="match status" value="1"/>
</dbReference>
<keyword evidence="2" id="KW-0732">Signal</keyword>
<dbReference type="InterPro" id="IPR036249">
    <property type="entry name" value="Thioredoxin-like_sf"/>
</dbReference>
<accession>A0A7W6P4U8</accession>
<evidence type="ECO:0000259" key="3">
    <source>
        <dbReference type="PROSITE" id="PS51352"/>
    </source>
</evidence>
<feature type="chain" id="PRO_5031111562" evidence="2">
    <location>
        <begin position="20"/>
        <end position="472"/>
    </location>
</feature>
<dbReference type="Gene3D" id="3.40.30.10">
    <property type="entry name" value="Glutaredoxin"/>
    <property type="match status" value="1"/>
</dbReference>
<reference evidence="4 5" key="1">
    <citation type="submission" date="2020-08" db="EMBL/GenBank/DDBJ databases">
        <title>Genomic Encyclopedia of Type Strains, Phase IV (KMG-IV): sequencing the most valuable type-strain genomes for metagenomic binning, comparative biology and taxonomic classification.</title>
        <authorList>
            <person name="Goeker M."/>
        </authorList>
    </citation>
    <scope>NUCLEOTIDE SEQUENCE [LARGE SCALE GENOMIC DNA]</scope>
    <source>
        <strain evidence="4 5">DSM 100774</strain>
    </source>
</reference>
<sequence>MRKIIIALLLCISVMAAVAQRGPVNPKLAALTEEKDSLVLNKKLAMLNSSKEEADLALLGSYYTAKRNRAKAEEISRLILERYPNGSAAFDQLFNAIYNERNPVESEKKYNELIKRWPTPPNGKLHLDYSRYYVAVTFLGKKNPAKVLLYLNMIQDTSYKTNAFSYAAREAIEAKEYTLGEQLIKKTMADVARRGGPKPANYNEYLRIYSLLLYGSGKYKEGFNYAEELINLPEKSELSKKAYQNIYVNYLVALNRLKEAYPFMEERMREGAATAEMKSKFKAAYLAAKGNDSGYDELMQIVNVKLKEKIKADLAKKMKSEPAFNFVAKDLMGKTVQLSDYKGKIVILDFWATWCGPCKASFPMMQKAVNKYKDDKDVVFLFIHTMETSPDAPKLAAQYMKDMKYTFNVLMDMKDPKTNISPASAGYKVPGIPQKFVIDKNGNVRFSTLGGGSAGEDAFLEEMSIMIDMAKG</sequence>
<evidence type="ECO:0000313" key="4">
    <source>
        <dbReference type="EMBL" id="MBB4107377.1"/>
    </source>
</evidence>
<dbReference type="InterPro" id="IPR050553">
    <property type="entry name" value="Thioredoxin_ResA/DsbE_sf"/>
</dbReference>
<dbReference type="InterPro" id="IPR000866">
    <property type="entry name" value="AhpC/TSA"/>
</dbReference>
<keyword evidence="1" id="KW-0676">Redox-active center</keyword>
<dbReference type="InterPro" id="IPR013766">
    <property type="entry name" value="Thioredoxin_domain"/>
</dbReference>
<dbReference type="PANTHER" id="PTHR42852">
    <property type="entry name" value="THIOL:DISULFIDE INTERCHANGE PROTEIN DSBE"/>
    <property type="match status" value="1"/>
</dbReference>
<dbReference type="SUPFAM" id="SSF52833">
    <property type="entry name" value="Thioredoxin-like"/>
    <property type="match status" value="1"/>
</dbReference>
<comment type="caution">
    <text evidence="4">The sequence shown here is derived from an EMBL/GenBank/DDBJ whole genome shotgun (WGS) entry which is preliminary data.</text>
</comment>
<evidence type="ECO:0000256" key="1">
    <source>
        <dbReference type="ARBA" id="ARBA00023284"/>
    </source>
</evidence>
<feature type="domain" description="Thioredoxin" evidence="3">
    <location>
        <begin position="317"/>
        <end position="468"/>
    </location>
</feature>
<gene>
    <name evidence="4" type="ORF">GGQ60_001337</name>
</gene>
<keyword evidence="4" id="KW-0413">Isomerase</keyword>